<proteinExistence type="predicted"/>
<protein>
    <recommendedName>
        <fullName evidence="3">Peptidylprolyl isomerase</fullName>
    </recommendedName>
</protein>
<feature type="signal peptide" evidence="1">
    <location>
        <begin position="1"/>
        <end position="21"/>
    </location>
</feature>
<gene>
    <name evidence="2" type="ORF">OAUR00152_LOCUS12478</name>
</gene>
<sequence length="238" mass="26017">MTANMVWAAMKLLLCVAPAMAFVLPAGPSKHSLDAEVKLCLIYRDHRMVSCMRSSVSSRAIGGFRLPRRRVFVTSSTGRRMSGQDSNEAGVEDGVDFDSLMDMDLVLFSRRKNDSEEDSEVKLELGALQEDGTLAPISAWTLESAFAGGSDSIEFLVDEEDRFPGLTGDDVKVHSVLDESLLGYGSRQVGGGKGPGNPHGEESELLYYIDRRVLEGNCDGLDGKEIDVVIKPELEILW</sequence>
<dbReference type="EMBL" id="HBKQ01018413">
    <property type="protein sequence ID" value="CAE2232455.1"/>
    <property type="molecule type" value="Transcribed_RNA"/>
</dbReference>
<reference evidence="2" key="1">
    <citation type="submission" date="2021-01" db="EMBL/GenBank/DDBJ databases">
        <authorList>
            <person name="Corre E."/>
            <person name="Pelletier E."/>
            <person name="Niang G."/>
            <person name="Scheremetjew M."/>
            <person name="Finn R."/>
            <person name="Kale V."/>
            <person name="Holt S."/>
            <person name="Cochrane G."/>
            <person name="Meng A."/>
            <person name="Brown T."/>
            <person name="Cohen L."/>
        </authorList>
    </citation>
    <scope>NUCLEOTIDE SEQUENCE</scope>
    <source>
        <strain evidence="2">Isolate 1302-5</strain>
    </source>
</reference>
<accession>A0A7S4IL33</accession>
<dbReference type="AlphaFoldDB" id="A0A7S4IL33"/>
<name>A0A7S4IL33_9STRA</name>
<evidence type="ECO:0000313" key="2">
    <source>
        <dbReference type="EMBL" id="CAE2232455.1"/>
    </source>
</evidence>
<evidence type="ECO:0008006" key="3">
    <source>
        <dbReference type="Google" id="ProtNLM"/>
    </source>
</evidence>
<feature type="chain" id="PRO_5030825374" description="Peptidylprolyl isomerase" evidence="1">
    <location>
        <begin position="22"/>
        <end position="238"/>
    </location>
</feature>
<evidence type="ECO:0000256" key="1">
    <source>
        <dbReference type="SAM" id="SignalP"/>
    </source>
</evidence>
<keyword evidence="1" id="KW-0732">Signal</keyword>
<organism evidence="2">
    <name type="scientific">Odontella aurita</name>
    <dbReference type="NCBI Taxonomy" id="265563"/>
    <lineage>
        <taxon>Eukaryota</taxon>
        <taxon>Sar</taxon>
        <taxon>Stramenopiles</taxon>
        <taxon>Ochrophyta</taxon>
        <taxon>Bacillariophyta</taxon>
        <taxon>Mediophyceae</taxon>
        <taxon>Biddulphiophycidae</taxon>
        <taxon>Eupodiscales</taxon>
        <taxon>Odontellaceae</taxon>
        <taxon>Odontella</taxon>
    </lineage>
</organism>